<dbReference type="RefSeq" id="WP_012119418.1">
    <property type="nucleotide sequence ID" value="NC_009767.1"/>
</dbReference>
<protein>
    <submittedName>
        <fullName evidence="2">DNA polymerase, beta domain protein region</fullName>
    </submittedName>
</protein>
<feature type="domain" description="Polymerase nucleotidyl transferase" evidence="1">
    <location>
        <begin position="12"/>
        <end position="79"/>
    </location>
</feature>
<dbReference type="KEGG" id="rca:Rcas_0872"/>
<dbReference type="Proteomes" id="UP000000263">
    <property type="component" value="Chromosome"/>
</dbReference>
<dbReference type="EMBL" id="CP000804">
    <property type="protein sequence ID" value="ABU56988.1"/>
    <property type="molecule type" value="Genomic_DNA"/>
</dbReference>
<dbReference type="AlphaFoldDB" id="A7NHP1"/>
<dbReference type="Pfam" id="PF01909">
    <property type="entry name" value="NTP_transf_2"/>
    <property type="match status" value="1"/>
</dbReference>
<proteinExistence type="predicted"/>
<dbReference type="CDD" id="cd05403">
    <property type="entry name" value="NT_KNTase_like"/>
    <property type="match status" value="1"/>
</dbReference>
<dbReference type="InterPro" id="IPR002934">
    <property type="entry name" value="Polymerase_NTP_transf_dom"/>
</dbReference>
<reference evidence="2 3" key="1">
    <citation type="submission" date="2007-08" db="EMBL/GenBank/DDBJ databases">
        <title>Complete sequence of Roseiflexus castenholzii DSM 13941.</title>
        <authorList>
            <consortium name="US DOE Joint Genome Institute"/>
            <person name="Copeland A."/>
            <person name="Lucas S."/>
            <person name="Lapidus A."/>
            <person name="Barry K."/>
            <person name="Glavina del Rio T."/>
            <person name="Dalin E."/>
            <person name="Tice H."/>
            <person name="Pitluck S."/>
            <person name="Thompson L.S."/>
            <person name="Brettin T."/>
            <person name="Bruce D."/>
            <person name="Detter J.C."/>
            <person name="Han C."/>
            <person name="Tapia R."/>
            <person name="Schmutz J."/>
            <person name="Larimer F."/>
            <person name="Land M."/>
            <person name="Hauser L."/>
            <person name="Kyrpides N."/>
            <person name="Mikhailova N."/>
            <person name="Bryant D.A."/>
            <person name="Hanada S."/>
            <person name="Tsukatani Y."/>
            <person name="Richardson P."/>
        </authorList>
    </citation>
    <scope>NUCLEOTIDE SEQUENCE [LARGE SCALE GENOMIC DNA]</scope>
    <source>
        <strain evidence="3">DSM 13941 / HLO8</strain>
    </source>
</reference>
<dbReference type="Gene3D" id="3.30.460.10">
    <property type="entry name" value="Beta Polymerase, domain 2"/>
    <property type="match status" value="1"/>
</dbReference>
<dbReference type="GO" id="GO:0016779">
    <property type="term" value="F:nucleotidyltransferase activity"/>
    <property type="evidence" value="ECO:0007669"/>
    <property type="project" value="InterPro"/>
</dbReference>
<dbReference type="SUPFAM" id="SSF81301">
    <property type="entry name" value="Nucleotidyltransferase"/>
    <property type="match status" value="1"/>
</dbReference>
<evidence type="ECO:0000313" key="2">
    <source>
        <dbReference type="EMBL" id="ABU56988.1"/>
    </source>
</evidence>
<accession>A7NHP1</accession>
<dbReference type="InterPro" id="IPR043519">
    <property type="entry name" value="NT_sf"/>
</dbReference>
<gene>
    <name evidence="2" type="ordered locus">Rcas_0872</name>
</gene>
<dbReference type="OrthoDB" id="159301at2"/>
<dbReference type="HOGENOM" id="CLU_2261739_0_0_0"/>
<evidence type="ECO:0000313" key="3">
    <source>
        <dbReference type="Proteomes" id="UP000000263"/>
    </source>
</evidence>
<name>A7NHP1_ROSCS</name>
<evidence type="ECO:0000259" key="1">
    <source>
        <dbReference type="Pfam" id="PF01909"/>
    </source>
</evidence>
<keyword evidence="3" id="KW-1185">Reference proteome</keyword>
<sequence>MTLCPQDLAVLRDILRQYDQARVFGLRATGAAGRTSDVDLAITAPDMSSSAWHDFCEALECAPIIDELDIVREEDVVEERLREAMQRDEVVMYQSGDGESRTEP</sequence>
<dbReference type="STRING" id="383372.Rcas_0872"/>
<organism evidence="2 3">
    <name type="scientific">Roseiflexus castenholzii (strain DSM 13941 / HLO8)</name>
    <dbReference type="NCBI Taxonomy" id="383372"/>
    <lineage>
        <taxon>Bacteria</taxon>
        <taxon>Bacillati</taxon>
        <taxon>Chloroflexota</taxon>
        <taxon>Chloroflexia</taxon>
        <taxon>Chloroflexales</taxon>
        <taxon>Roseiflexineae</taxon>
        <taxon>Roseiflexaceae</taxon>
        <taxon>Roseiflexus</taxon>
    </lineage>
</organism>